<dbReference type="AlphaFoldDB" id="A0AAV4RU20"/>
<name>A0AAV4RU20_CAEEX</name>
<evidence type="ECO:0000313" key="2">
    <source>
        <dbReference type="Proteomes" id="UP001054945"/>
    </source>
</evidence>
<sequence>MPYLLPSFSINLGKKKVCGRRYEKKSLLSIIMAIKRGLQTELHLLHYSELGDPYFTPFISRPLANGLATVEKHFVYRARIPFFSASGLSFL</sequence>
<keyword evidence="2" id="KW-1185">Reference proteome</keyword>
<organism evidence="1 2">
    <name type="scientific">Caerostris extrusa</name>
    <name type="common">Bark spider</name>
    <name type="synonym">Caerostris bankana</name>
    <dbReference type="NCBI Taxonomy" id="172846"/>
    <lineage>
        <taxon>Eukaryota</taxon>
        <taxon>Metazoa</taxon>
        <taxon>Ecdysozoa</taxon>
        <taxon>Arthropoda</taxon>
        <taxon>Chelicerata</taxon>
        <taxon>Arachnida</taxon>
        <taxon>Araneae</taxon>
        <taxon>Araneomorphae</taxon>
        <taxon>Entelegynae</taxon>
        <taxon>Araneoidea</taxon>
        <taxon>Araneidae</taxon>
        <taxon>Caerostris</taxon>
    </lineage>
</organism>
<gene>
    <name evidence="1" type="ORF">CEXT_196531</name>
</gene>
<evidence type="ECO:0000313" key="1">
    <source>
        <dbReference type="EMBL" id="GIY25084.1"/>
    </source>
</evidence>
<proteinExistence type="predicted"/>
<dbReference type="Proteomes" id="UP001054945">
    <property type="component" value="Unassembled WGS sequence"/>
</dbReference>
<reference evidence="1 2" key="1">
    <citation type="submission" date="2021-06" db="EMBL/GenBank/DDBJ databases">
        <title>Caerostris extrusa draft genome.</title>
        <authorList>
            <person name="Kono N."/>
            <person name="Arakawa K."/>
        </authorList>
    </citation>
    <scope>NUCLEOTIDE SEQUENCE [LARGE SCALE GENOMIC DNA]</scope>
</reference>
<accession>A0AAV4RU20</accession>
<comment type="caution">
    <text evidence="1">The sequence shown here is derived from an EMBL/GenBank/DDBJ whole genome shotgun (WGS) entry which is preliminary data.</text>
</comment>
<dbReference type="EMBL" id="BPLR01008488">
    <property type="protein sequence ID" value="GIY25084.1"/>
    <property type="molecule type" value="Genomic_DNA"/>
</dbReference>
<protein>
    <submittedName>
        <fullName evidence="1">Uncharacterized protein</fullName>
    </submittedName>
</protein>